<gene>
    <name evidence="1" type="ORF">BDZ83DRAFT_632496</name>
</gene>
<dbReference type="Proteomes" id="UP001244207">
    <property type="component" value="Unassembled WGS sequence"/>
</dbReference>
<dbReference type="GeneID" id="85392874"/>
<dbReference type="RefSeq" id="XP_060361382.1">
    <property type="nucleotide sequence ID" value="XM_060508975.1"/>
</dbReference>
<sequence length="67" mass="7492">MQPPPLRYDTTGPFRLVRAGRTPDSEFIGLHLEVFEEIICLAMHVSSERKQPTPGCLPCSQALSPRL</sequence>
<evidence type="ECO:0000313" key="2">
    <source>
        <dbReference type="Proteomes" id="UP001244207"/>
    </source>
</evidence>
<proteinExistence type="predicted"/>
<comment type="caution">
    <text evidence="1">The sequence shown here is derived from an EMBL/GenBank/DDBJ whole genome shotgun (WGS) entry which is preliminary data.</text>
</comment>
<evidence type="ECO:0000313" key="1">
    <source>
        <dbReference type="EMBL" id="KAK1718882.1"/>
    </source>
</evidence>
<dbReference type="AlphaFoldDB" id="A0AAD8UE82"/>
<protein>
    <submittedName>
        <fullName evidence="1">Uncharacterized protein</fullName>
    </submittedName>
</protein>
<keyword evidence="2" id="KW-1185">Reference proteome</keyword>
<accession>A0AAD8UE82</accession>
<organism evidence="1 2">
    <name type="scientific">Glomerella acutata</name>
    <name type="common">Colletotrichum acutatum</name>
    <dbReference type="NCBI Taxonomy" id="27357"/>
    <lineage>
        <taxon>Eukaryota</taxon>
        <taxon>Fungi</taxon>
        <taxon>Dikarya</taxon>
        <taxon>Ascomycota</taxon>
        <taxon>Pezizomycotina</taxon>
        <taxon>Sordariomycetes</taxon>
        <taxon>Hypocreomycetidae</taxon>
        <taxon>Glomerellales</taxon>
        <taxon>Glomerellaceae</taxon>
        <taxon>Colletotrichum</taxon>
        <taxon>Colletotrichum acutatum species complex</taxon>
    </lineage>
</organism>
<name>A0AAD8UE82_GLOAC</name>
<dbReference type="EMBL" id="JAHMHS010000098">
    <property type="protein sequence ID" value="KAK1718882.1"/>
    <property type="molecule type" value="Genomic_DNA"/>
</dbReference>
<reference evidence="1" key="1">
    <citation type="submission" date="2021-12" db="EMBL/GenBank/DDBJ databases">
        <title>Comparative genomics, transcriptomics and evolutionary studies reveal genomic signatures of adaptation to plant cell wall in hemibiotrophic fungi.</title>
        <authorList>
            <consortium name="DOE Joint Genome Institute"/>
            <person name="Baroncelli R."/>
            <person name="Diaz J.F."/>
            <person name="Benocci T."/>
            <person name="Peng M."/>
            <person name="Battaglia E."/>
            <person name="Haridas S."/>
            <person name="Andreopoulos W."/>
            <person name="Labutti K."/>
            <person name="Pangilinan J."/>
            <person name="Floch G.L."/>
            <person name="Makela M.R."/>
            <person name="Henrissat B."/>
            <person name="Grigoriev I.V."/>
            <person name="Crouch J.A."/>
            <person name="De Vries R.P."/>
            <person name="Sukno S.A."/>
            <person name="Thon M.R."/>
        </authorList>
    </citation>
    <scope>NUCLEOTIDE SEQUENCE</scope>
    <source>
        <strain evidence="1">CBS 112980</strain>
    </source>
</reference>